<evidence type="ECO:0000313" key="2">
    <source>
        <dbReference type="EMBL" id="NEA89608.1"/>
    </source>
</evidence>
<dbReference type="GO" id="GO:0003677">
    <property type="term" value="F:DNA binding"/>
    <property type="evidence" value="ECO:0007669"/>
    <property type="project" value="InterPro"/>
</dbReference>
<dbReference type="InterPro" id="IPR036388">
    <property type="entry name" value="WH-like_DNA-bd_sf"/>
</dbReference>
<proteinExistence type="predicted"/>
<name>A0A6G3R1I0_9ACTN</name>
<dbReference type="RefSeq" id="WP_164336258.1">
    <property type="nucleotide sequence ID" value="NZ_JAAGMD010000744.1"/>
</dbReference>
<dbReference type="SUPFAM" id="SSF46894">
    <property type="entry name" value="C-terminal effector domain of the bipartite response regulators"/>
    <property type="match status" value="1"/>
</dbReference>
<accession>A0A6G3R1I0</accession>
<dbReference type="Pfam" id="PF00196">
    <property type="entry name" value="GerE"/>
    <property type="match status" value="1"/>
</dbReference>
<dbReference type="AlphaFoldDB" id="A0A6G3R1I0"/>
<dbReference type="Gene3D" id="1.10.10.10">
    <property type="entry name" value="Winged helix-like DNA-binding domain superfamily/Winged helix DNA-binding domain"/>
    <property type="match status" value="1"/>
</dbReference>
<organism evidence="2">
    <name type="scientific">Streptomyces sp. SID14436</name>
    <dbReference type="NCBI Taxonomy" id="2706070"/>
    <lineage>
        <taxon>Bacteria</taxon>
        <taxon>Bacillati</taxon>
        <taxon>Actinomycetota</taxon>
        <taxon>Actinomycetes</taxon>
        <taxon>Kitasatosporales</taxon>
        <taxon>Streptomycetaceae</taxon>
        <taxon>Streptomyces</taxon>
    </lineage>
</organism>
<dbReference type="PANTHER" id="PTHR34293:SF1">
    <property type="entry name" value="HTH-TYPE TRANSCRIPTIONAL REGULATOR TRMBL2"/>
    <property type="match status" value="1"/>
</dbReference>
<gene>
    <name evidence="2" type="ORF">G3I53_27075</name>
</gene>
<reference evidence="2" key="1">
    <citation type="submission" date="2020-01" db="EMBL/GenBank/DDBJ databases">
        <title>Insect and environment-associated Actinomycetes.</title>
        <authorList>
            <person name="Currrie C."/>
            <person name="Chevrette M."/>
            <person name="Carlson C."/>
            <person name="Stubbendieck R."/>
            <person name="Wendt-Pienkowski E."/>
        </authorList>
    </citation>
    <scope>NUCLEOTIDE SEQUENCE</scope>
    <source>
        <strain evidence="2">SID14436</strain>
    </source>
</reference>
<sequence length="333" mass="36864">MGADRQEPPPELSEAALVVYERALREHAIAHDPDVPELTTLVRFGLLEPAPGDPSVLRPVDPRLAEARLASQWRTEAWQLELQAAEVEHRLAPALRLFMTEAQPESAVPAVEYVHGMSEIRAFIDRVTGEATEEILTAQPGGGRPATVLQAVLPLTLERLNRGVAMRTLYQHPARFNAPTRAYVEAVTESGGEVRTLDEFFERLIVIDRSVAILATGEDRTSAVVIHDEALVRFLTDVFDRNWQRATPFTPARTGHAPAEVMPDIHNMIKRLLVEGLTDAAIARRIGISERTYHTHLARIRESMGAQSRLQLGYLLAKEEAGKGEPEPPEQAG</sequence>
<dbReference type="EMBL" id="JAAGMD010000744">
    <property type="protein sequence ID" value="NEA89608.1"/>
    <property type="molecule type" value="Genomic_DNA"/>
</dbReference>
<dbReference type="Gene3D" id="3.30.870.10">
    <property type="entry name" value="Endonuclease Chain A"/>
    <property type="match status" value="1"/>
</dbReference>
<dbReference type="PANTHER" id="PTHR34293">
    <property type="entry name" value="HTH-TYPE TRANSCRIPTIONAL REGULATOR TRMBL2"/>
    <property type="match status" value="1"/>
</dbReference>
<dbReference type="InterPro" id="IPR051797">
    <property type="entry name" value="TrmB-like"/>
</dbReference>
<protein>
    <submittedName>
        <fullName evidence="2">LuxR family transcriptional regulator</fullName>
    </submittedName>
</protein>
<evidence type="ECO:0000259" key="1">
    <source>
        <dbReference type="SMART" id="SM00421"/>
    </source>
</evidence>
<comment type="caution">
    <text evidence="2">The sequence shown here is derived from an EMBL/GenBank/DDBJ whole genome shotgun (WGS) entry which is preliminary data.</text>
</comment>
<dbReference type="CDD" id="cd06170">
    <property type="entry name" value="LuxR_C_like"/>
    <property type="match status" value="1"/>
</dbReference>
<dbReference type="SMART" id="SM00421">
    <property type="entry name" value="HTH_LUXR"/>
    <property type="match status" value="1"/>
</dbReference>
<dbReference type="InterPro" id="IPR000792">
    <property type="entry name" value="Tscrpt_reg_LuxR_C"/>
</dbReference>
<dbReference type="SUPFAM" id="SSF56024">
    <property type="entry name" value="Phospholipase D/nuclease"/>
    <property type="match status" value="1"/>
</dbReference>
<feature type="domain" description="HTH luxR-type" evidence="1">
    <location>
        <begin position="271"/>
        <end position="316"/>
    </location>
</feature>
<dbReference type="InterPro" id="IPR016032">
    <property type="entry name" value="Sig_transdc_resp-reg_C-effctor"/>
</dbReference>
<dbReference type="GO" id="GO:0006355">
    <property type="term" value="P:regulation of DNA-templated transcription"/>
    <property type="evidence" value="ECO:0007669"/>
    <property type="project" value="InterPro"/>
</dbReference>